<evidence type="ECO:0000313" key="1">
    <source>
        <dbReference type="EMBL" id="SUF70972.1"/>
    </source>
</evidence>
<evidence type="ECO:0000313" key="2">
    <source>
        <dbReference type="EMBL" id="SUG26613.1"/>
    </source>
</evidence>
<dbReference type="AlphaFoldDB" id="A0A379SAH9"/>
<evidence type="ECO:0000313" key="3">
    <source>
        <dbReference type="Proteomes" id="UP000254332"/>
    </source>
</evidence>
<dbReference type="Proteomes" id="UP000254332">
    <property type="component" value="Unassembled WGS sequence"/>
</dbReference>
<dbReference type="EMBL" id="UGWQ01000002">
    <property type="protein sequence ID" value="SUG26613.1"/>
    <property type="molecule type" value="Genomic_DNA"/>
</dbReference>
<organism evidence="2 3">
    <name type="scientific">Salmonella enterica</name>
    <name type="common">Salmonella choleraesuis</name>
    <dbReference type="NCBI Taxonomy" id="28901"/>
    <lineage>
        <taxon>Bacteria</taxon>
        <taxon>Pseudomonadati</taxon>
        <taxon>Pseudomonadota</taxon>
        <taxon>Gammaproteobacteria</taxon>
        <taxon>Enterobacterales</taxon>
        <taxon>Enterobacteriaceae</taxon>
        <taxon>Salmonella</taxon>
    </lineage>
</organism>
<accession>A0A379SAH9</accession>
<dbReference type="EMBL" id="UGWQ01000001">
    <property type="protein sequence ID" value="SUF70972.1"/>
    <property type="molecule type" value="Genomic_DNA"/>
</dbReference>
<reference evidence="2 3" key="1">
    <citation type="submission" date="2018-06" db="EMBL/GenBank/DDBJ databases">
        <authorList>
            <consortium name="Pathogen Informatics"/>
            <person name="Doyle S."/>
        </authorList>
    </citation>
    <scope>NUCLEOTIDE SEQUENCE [LARGE SCALE GENOMIC DNA]</scope>
    <source>
        <strain evidence="2 3">NCTC10718</strain>
    </source>
</reference>
<name>A0A379SAH9_SALER</name>
<gene>
    <name evidence="1" type="ORF">NCTC10718_03827</name>
    <name evidence="2" type="ORF">NCTC10718_03886</name>
</gene>
<sequence length="42" mass="4794">MFVARCYLANLNKFDATPKPTQLILKEPIGSFFVTKTYLLSI</sequence>
<proteinExistence type="predicted"/>
<protein>
    <submittedName>
        <fullName evidence="2">Uncharacterized protein</fullName>
    </submittedName>
</protein>